<comment type="caution">
    <text evidence="3">The sequence shown here is derived from an EMBL/GenBank/DDBJ whole genome shotgun (WGS) entry which is preliminary data.</text>
</comment>
<protein>
    <recommendedName>
        <fullName evidence="2">Fe2OG dioxygenase domain-containing protein</fullName>
    </recommendedName>
</protein>
<dbReference type="RefSeq" id="WP_183893499.1">
    <property type="nucleotide sequence ID" value="NZ_JACIDV010000001.1"/>
</dbReference>
<comment type="similarity">
    <text evidence="1">Belongs to the iron/ascorbate-dependent oxidoreductase family.</text>
</comment>
<accession>A0A7W6G0J7</accession>
<dbReference type="AlphaFoldDB" id="A0A7W6G0J7"/>
<evidence type="ECO:0000256" key="1">
    <source>
        <dbReference type="RuleBase" id="RU003682"/>
    </source>
</evidence>
<evidence type="ECO:0000259" key="2">
    <source>
        <dbReference type="PROSITE" id="PS51471"/>
    </source>
</evidence>
<dbReference type="GO" id="GO:0016491">
    <property type="term" value="F:oxidoreductase activity"/>
    <property type="evidence" value="ECO:0007669"/>
    <property type="project" value="UniProtKB-KW"/>
</dbReference>
<dbReference type="Gene3D" id="2.60.120.620">
    <property type="entry name" value="q2cbj1_9rhob like domain"/>
    <property type="match status" value="1"/>
</dbReference>
<reference evidence="3 4" key="1">
    <citation type="submission" date="2020-08" db="EMBL/GenBank/DDBJ databases">
        <title>Genomic Encyclopedia of Type Strains, Phase IV (KMG-IV): sequencing the most valuable type-strain genomes for metagenomic binning, comparative biology and taxonomic classification.</title>
        <authorList>
            <person name="Goeker M."/>
        </authorList>
    </citation>
    <scope>NUCLEOTIDE SEQUENCE [LARGE SCALE GENOMIC DNA]</scope>
    <source>
        <strain evidence="3 4">DSM 26438</strain>
    </source>
</reference>
<evidence type="ECO:0000313" key="3">
    <source>
        <dbReference type="EMBL" id="MBB3944464.1"/>
    </source>
</evidence>
<sequence length="219" mass="24652">MLKNVGEVSEFQPVPIPITSEHFDMLADSGTAMFPPEIIFTPEELQRIDTAQSQLPEEKVLIGDAGEPNLLHVRRIVVDLAGELPRRVNSPHSDAILAILDDESRRDFFRRLLGTEKHLRRCQINRMTQGSFIGRHVDRDSNPDYDVAVVIQLGKSFSGGEFVVHPTESEPTVFRPEYGTVLVSRCEVPHEVLTVTSDERTSLVFFLSDHAGKNRRVLP</sequence>
<dbReference type="GO" id="GO:0046872">
    <property type="term" value="F:metal ion binding"/>
    <property type="evidence" value="ECO:0007669"/>
    <property type="project" value="UniProtKB-KW"/>
</dbReference>
<dbReference type="Pfam" id="PF13640">
    <property type="entry name" value="2OG-FeII_Oxy_3"/>
    <property type="match status" value="1"/>
</dbReference>
<gene>
    <name evidence="3" type="ORF">GGQ73_000387</name>
</gene>
<keyword evidence="1" id="KW-0408">Iron</keyword>
<keyword evidence="4" id="KW-1185">Reference proteome</keyword>
<name>A0A7W6G0J7_9HYPH</name>
<proteinExistence type="inferred from homology"/>
<organism evidence="3 4">
    <name type="scientific">Rhizobium skierniewicense</name>
    <dbReference type="NCBI Taxonomy" id="984260"/>
    <lineage>
        <taxon>Bacteria</taxon>
        <taxon>Pseudomonadati</taxon>
        <taxon>Pseudomonadota</taxon>
        <taxon>Alphaproteobacteria</taxon>
        <taxon>Hyphomicrobiales</taxon>
        <taxon>Rhizobiaceae</taxon>
        <taxon>Rhizobium/Agrobacterium group</taxon>
        <taxon>Rhizobium</taxon>
    </lineage>
</organism>
<evidence type="ECO:0000313" key="4">
    <source>
        <dbReference type="Proteomes" id="UP000565286"/>
    </source>
</evidence>
<dbReference type="InterPro" id="IPR005123">
    <property type="entry name" value="Oxoglu/Fe-dep_dioxygenase_dom"/>
</dbReference>
<dbReference type="PROSITE" id="PS51471">
    <property type="entry name" value="FE2OG_OXY"/>
    <property type="match status" value="1"/>
</dbReference>
<keyword evidence="1" id="KW-0479">Metal-binding</keyword>
<feature type="domain" description="Fe2OG dioxygenase" evidence="2">
    <location>
        <begin position="118"/>
        <end position="209"/>
    </location>
</feature>
<dbReference type="Proteomes" id="UP000565286">
    <property type="component" value="Unassembled WGS sequence"/>
</dbReference>
<dbReference type="EMBL" id="JACIDV010000001">
    <property type="protein sequence ID" value="MBB3944464.1"/>
    <property type="molecule type" value="Genomic_DNA"/>
</dbReference>
<dbReference type="InterPro" id="IPR044862">
    <property type="entry name" value="Pro_4_hyd_alph_FE2OG_OXY"/>
</dbReference>
<keyword evidence="1" id="KW-0560">Oxidoreductase</keyword>